<accession>A0AAV7PST9</accession>
<protein>
    <submittedName>
        <fullName evidence="2">Uncharacterized protein</fullName>
    </submittedName>
</protein>
<feature type="region of interest" description="Disordered" evidence="1">
    <location>
        <begin position="1"/>
        <end position="76"/>
    </location>
</feature>
<evidence type="ECO:0000256" key="1">
    <source>
        <dbReference type="SAM" id="MobiDB-lite"/>
    </source>
</evidence>
<evidence type="ECO:0000313" key="3">
    <source>
        <dbReference type="Proteomes" id="UP001066276"/>
    </source>
</evidence>
<evidence type="ECO:0000313" key="2">
    <source>
        <dbReference type="EMBL" id="KAJ1128818.1"/>
    </source>
</evidence>
<dbReference type="EMBL" id="JANPWB010000011">
    <property type="protein sequence ID" value="KAJ1128818.1"/>
    <property type="molecule type" value="Genomic_DNA"/>
</dbReference>
<proteinExistence type="predicted"/>
<dbReference type="AlphaFoldDB" id="A0AAV7PST9"/>
<feature type="compositionally biased region" description="Low complexity" evidence="1">
    <location>
        <begin position="44"/>
        <end position="55"/>
    </location>
</feature>
<gene>
    <name evidence="2" type="ORF">NDU88_007192</name>
</gene>
<sequence length="76" mass="8424">MSANGSNLQPCEAKPRRRCTWTPLRSSLQRRHPEHPGGGQLLRENGGSENSWGSSRQQELTSLPASGDTFMCTDLR</sequence>
<keyword evidence="3" id="KW-1185">Reference proteome</keyword>
<dbReference type="Proteomes" id="UP001066276">
    <property type="component" value="Chromosome 7"/>
</dbReference>
<name>A0AAV7PST9_PLEWA</name>
<reference evidence="2" key="1">
    <citation type="journal article" date="2022" name="bioRxiv">
        <title>Sequencing and chromosome-scale assembly of the giantPleurodeles waltlgenome.</title>
        <authorList>
            <person name="Brown T."/>
            <person name="Elewa A."/>
            <person name="Iarovenko S."/>
            <person name="Subramanian E."/>
            <person name="Araus A.J."/>
            <person name="Petzold A."/>
            <person name="Susuki M."/>
            <person name="Suzuki K.-i.T."/>
            <person name="Hayashi T."/>
            <person name="Toyoda A."/>
            <person name="Oliveira C."/>
            <person name="Osipova E."/>
            <person name="Leigh N.D."/>
            <person name="Simon A."/>
            <person name="Yun M.H."/>
        </authorList>
    </citation>
    <scope>NUCLEOTIDE SEQUENCE</scope>
    <source>
        <strain evidence="2">20211129_DDA</strain>
        <tissue evidence="2">Liver</tissue>
    </source>
</reference>
<organism evidence="2 3">
    <name type="scientific">Pleurodeles waltl</name>
    <name type="common">Iberian ribbed newt</name>
    <dbReference type="NCBI Taxonomy" id="8319"/>
    <lineage>
        <taxon>Eukaryota</taxon>
        <taxon>Metazoa</taxon>
        <taxon>Chordata</taxon>
        <taxon>Craniata</taxon>
        <taxon>Vertebrata</taxon>
        <taxon>Euteleostomi</taxon>
        <taxon>Amphibia</taxon>
        <taxon>Batrachia</taxon>
        <taxon>Caudata</taxon>
        <taxon>Salamandroidea</taxon>
        <taxon>Salamandridae</taxon>
        <taxon>Pleurodelinae</taxon>
        <taxon>Pleurodeles</taxon>
    </lineage>
</organism>
<comment type="caution">
    <text evidence="2">The sequence shown here is derived from an EMBL/GenBank/DDBJ whole genome shotgun (WGS) entry which is preliminary data.</text>
</comment>